<accession>A0ABD1YGG5</accession>
<dbReference type="Proteomes" id="UP001605036">
    <property type="component" value="Unassembled WGS sequence"/>
</dbReference>
<dbReference type="EMBL" id="JBHFFA010000004">
    <property type="protein sequence ID" value="KAL2628767.1"/>
    <property type="molecule type" value="Genomic_DNA"/>
</dbReference>
<keyword evidence="3" id="KW-1185">Reference proteome</keyword>
<evidence type="ECO:0000313" key="2">
    <source>
        <dbReference type="EMBL" id="KAL2628767.1"/>
    </source>
</evidence>
<feature type="domain" description="F-box" evidence="1">
    <location>
        <begin position="94"/>
        <end position="122"/>
    </location>
</feature>
<dbReference type="PANTHER" id="PTHR31672">
    <property type="entry name" value="BNACNNG10540D PROTEIN"/>
    <property type="match status" value="1"/>
</dbReference>
<comment type="caution">
    <text evidence="2">The sequence shown here is derived from an EMBL/GenBank/DDBJ whole genome shotgun (WGS) entry which is preliminary data.</text>
</comment>
<sequence>MNKCFRSLGMDSFSSCGGKNPSCSSSKCFGALEAFGSNGGKDPSSSASKCFGALEAFGSNGGKDPSSSASKCFDALEAFGSNGGKNSSTSEECKLPEELVEMIIARFPFPSILKFRCLSTTWLDNLSISREPRQREFQKQVASVSDRWPSYCPAFVVEGTILGYNGANQTWTKVVMHPMTVKHLVSTALCQRLRVYPIPVILFAGALVCQLLTVKHGCQVIVSNVLTGSSVYLPRSPPGPQSSGPGVTAVIGESRMFTATATGYEVLLVHTLIDEALERMPQYSLSLHIQHYSSQTNTWKEESVVFDPNMSYEQCIYLVKCCSFTDGTVFLLFFHEKYIHGLHYPAMMRNTLGVEMARSSLSLWSYGVESGQWTRYTISSDILANYDIIQAFEVSCTILKCGRRILMVDVKGGRSTTLIGGFWTMSIQFRVSELDLQTRRLEVVSKSPMIQVPSTTGTVSMKRATRFASDDRRVFINFRMAMALSIHIYDADEKTWSTSPCPNGEIRSLCGAQTWVETPFSPGSHTFSSV</sequence>
<dbReference type="InterPro" id="IPR050796">
    <property type="entry name" value="SCF_F-box_component"/>
</dbReference>
<gene>
    <name evidence="2" type="ORF">R1flu_013453</name>
</gene>
<dbReference type="PANTHER" id="PTHR31672:SF2">
    <property type="entry name" value="F-BOX DOMAIN-CONTAINING PROTEIN"/>
    <property type="match status" value="1"/>
</dbReference>
<evidence type="ECO:0000259" key="1">
    <source>
        <dbReference type="Pfam" id="PF00646"/>
    </source>
</evidence>
<reference evidence="2 3" key="1">
    <citation type="submission" date="2024-09" db="EMBL/GenBank/DDBJ databases">
        <title>Chromosome-scale assembly of Riccia fluitans.</title>
        <authorList>
            <person name="Paukszto L."/>
            <person name="Sawicki J."/>
            <person name="Karawczyk K."/>
            <person name="Piernik-Szablinska J."/>
            <person name="Szczecinska M."/>
            <person name="Mazdziarz M."/>
        </authorList>
    </citation>
    <scope>NUCLEOTIDE SEQUENCE [LARGE SCALE GENOMIC DNA]</scope>
    <source>
        <strain evidence="2">Rf_01</strain>
        <tissue evidence="2">Aerial parts of the thallus</tissue>
    </source>
</reference>
<protein>
    <recommendedName>
        <fullName evidence="1">F-box domain-containing protein</fullName>
    </recommendedName>
</protein>
<dbReference type="AlphaFoldDB" id="A0ABD1YGG5"/>
<proteinExistence type="predicted"/>
<name>A0ABD1YGG5_9MARC</name>
<dbReference type="InterPro" id="IPR001810">
    <property type="entry name" value="F-box_dom"/>
</dbReference>
<organism evidence="2 3">
    <name type="scientific">Riccia fluitans</name>
    <dbReference type="NCBI Taxonomy" id="41844"/>
    <lineage>
        <taxon>Eukaryota</taxon>
        <taxon>Viridiplantae</taxon>
        <taxon>Streptophyta</taxon>
        <taxon>Embryophyta</taxon>
        <taxon>Marchantiophyta</taxon>
        <taxon>Marchantiopsida</taxon>
        <taxon>Marchantiidae</taxon>
        <taxon>Marchantiales</taxon>
        <taxon>Ricciaceae</taxon>
        <taxon>Riccia</taxon>
    </lineage>
</organism>
<dbReference type="Pfam" id="PF00646">
    <property type="entry name" value="F-box"/>
    <property type="match status" value="1"/>
</dbReference>
<evidence type="ECO:0000313" key="3">
    <source>
        <dbReference type="Proteomes" id="UP001605036"/>
    </source>
</evidence>